<keyword evidence="4" id="KW-1185">Reference proteome</keyword>
<gene>
    <name evidence="3" type="ORF">GCM10011514_08530</name>
</gene>
<protein>
    <recommendedName>
        <fullName evidence="2">Ig-like domain-containing protein</fullName>
    </recommendedName>
</protein>
<dbReference type="InterPro" id="IPR055015">
    <property type="entry name" value="GCX_COOH"/>
</dbReference>
<evidence type="ECO:0000256" key="1">
    <source>
        <dbReference type="SAM" id="MobiDB-lite"/>
    </source>
</evidence>
<dbReference type="Proteomes" id="UP000609064">
    <property type="component" value="Unassembled WGS sequence"/>
</dbReference>
<dbReference type="InterPro" id="IPR044023">
    <property type="entry name" value="Ig_7"/>
</dbReference>
<dbReference type="InterPro" id="IPR007110">
    <property type="entry name" value="Ig-like_dom"/>
</dbReference>
<reference evidence="3" key="2">
    <citation type="submission" date="2020-09" db="EMBL/GenBank/DDBJ databases">
        <authorList>
            <person name="Sun Q."/>
            <person name="Zhou Y."/>
        </authorList>
    </citation>
    <scope>NUCLEOTIDE SEQUENCE</scope>
    <source>
        <strain evidence="3">CGMCC 1.15958</strain>
    </source>
</reference>
<proteinExistence type="predicted"/>
<dbReference type="Pfam" id="PF19081">
    <property type="entry name" value="Ig_7"/>
    <property type="match status" value="1"/>
</dbReference>
<name>A0A917DLT3_9BACT</name>
<evidence type="ECO:0000313" key="3">
    <source>
        <dbReference type="EMBL" id="GGD46831.1"/>
    </source>
</evidence>
<sequence>MTIDELLELQRLEKLKPERPYRVKKEVEIENDKRRLRIAPNTASSGTGTNQGRATAATQTVHSNFLGTLLSETIAFPPDNNGAVGPTQVVIAVNGSVKVFPKTGVTVAASTTATGNGSTPFANTFSLDADVFFSSVLAAGSYTSDLHIRYDRLSQRWFIVCIEVNTSQVNNRLLIAVSSGPTITNTSSFTFFQIAHNLIPPAGDNNTFYDYPTLGVDKNSLYLGANLFGAPANGQPFIGCNMYVINKADLMKASPVLTATAFRNSSVAKDVFTPQGVDNDDPNATEGYFIGVSNTVFSRLVLHRITYSGGVPSISADIPLNVSTTSSPRTVPYQGASPTTKRLDALDDRLFAAMIMKNKITGASTLWTTHNMNVSTTGVANNTARANGSRWYEIGNLSTTPTVVQFGTVFDATATNPKNYFIPAIAATGQGHAGIIMHSAGAASYPNVEVAGRYRTDGSGVMQAPSQTTVAAGAYNPPGDAGPVLRWGDYSQVVVDPEDNMTLWGFAQYANDVDSYGVRAVQLKAPAPPQTLSAALPVGANCGSNVALTINGTATAGSNQEFFDPGAGYTNRLSASITSPSAITVNSVTFNSVTQMTAMVNTLGKTPGTYTVRTTNPDGQSATGTFTLTGTTPSVSIAVTSGTNPTCVGSSVTFTATPTNGGTSPTYQWIKNGNNVGTGTTYTDAGTSPGTISCVMTVGTGVCTTAPTASSPTTSLTINTATTAPTNVLVSKTEVCSGTNITLTATCASGTITWYNQATGGIALGTGNNFVQSPTSNTTYFSSCENGACQSSRTASTLVLVATPTPSLTITSNITSGSSIQIANNDITATNKIVSPAKVIYRAGNYILFNTGFEAQSGSVFTTQIQGCN</sequence>
<comment type="caution">
    <text evidence="3">The sequence shown here is derived from an EMBL/GenBank/DDBJ whole genome shotgun (WGS) entry which is preliminary data.</text>
</comment>
<accession>A0A917DLT3</accession>
<dbReference type="NCBIfam" id="NF045639">
    <property type="entry name" value="GCX_COOH"/>
    <property type="match status" value="1"/>
</dbReference>
<dbReference type="AlphaFoldDB" id="A0A917DLT3"/>
<organism evidence="3 4">
    <name type="scientific">Emticicia aquatilis</name>
    <dbReference type="NCBI Taxonomy" id="1537369"/>
    <lineage>
        <taxon>Bacteria</taxon>
        <taxon>Pseudomonadati</taxon>
        <taxon>Bacteroidota</taxon>
        <taxon>Cytophagia</taxon>
        <taxon>Cytophagales</taxon>
        <taxon>Leadbetterellaceae</taxon>
        <taxon>Emticicia</taxon>
    </lineage>
</organism>
<feature type="compositionally biased region" description="Polar residues" evidence="1">
    <location>
        <begin position="41"/>
        <end position="54"/>
    </location>
</feature>
<feature type="region of interest" description="Disordered" evidence="1">
    <location>
        <begin position="34"/>
        <end position="54"/>
    </location>
</feature>
<evidence type="ECO:0000259" key="2">
    <source>
        <dbReference type="PROSITE" id="PS50835"/>
    </source>
</evidence>
<reference evidence="3" key="1">
    <citation type="journal article" date="2014" name="Int. J. Syst. Evol. Microbiol.">
        <title>Complete genome sequence of Corynebacterium casei LMG S-19264T (=DSM 44701T), isolated from a smear-ripened cheese.</title>
        <authorList>
            <consortium name="US DOE Joint Genome Institute (JGI-PGF)"/>
            <person name="Walter F."/>
            <person name="Albersmeier A."/>
            <person name="Kalinowski J."/>
            <person name="Ruckert C."/>
        </authorList>
    </citation>
    <scope>NUCLEOTIDE SEQUENCE</scope>
    <source>
        <strain evidence="3">CGMCC 1.15958</strain>
    </source>
</reference>
<evidence type="ECO:0000313" key="4">
    <source>
        <dbReference type="Proteomes" id="UP000609064"/>
    </source>
</evidence>
<feature type="domain" description="Ig-like" evidence="2">
    <location>
        <begin position="633"/>
        <end position="753"/>
    </location>
</feature>
<dbReference type="EMBL" id="BMKK01000002">
    <property type="protein sequence ID" value="GGD46831.1"/>
    <property type="molecule type" value="Genomic_DNA"/>
</dbReference>
<dbReference type="PROSITE" id="PS50835">
    <property type="entry name" value="IG_LIKE"/>
    <property type="match status" value="1"/>
</dbReference>